<dbReference type="KEGG" id="pamo:BAR1_00980"/>
<dbReference type="Proteomes" id="UP000261704">
    <property type="component" value="Chromosome"/>
</dbReference>
<keyword evidence="1" id="KW-0560">Oxidoreductase</keyword>
<dbReference type="GO" id="GO:0016491">
    <property type="term" value="F:oxidoreductase activity"/>
    <property type="evidence" value="ECO:0007669"/>
    <property type="project" value="UniProtKB-KW"/>
</dbReference>
<keyword evidence="4" id="KW-1185">Reference proteome</keyword>
<feature type="domain" description="Pyrroline-5-carboxylate reductase catalytic N-terminal" evidence="2">
    <location>
        <begin position="3"/>
        <end position="92"/>
    </location>
</feature>
<dbReference type="EMBL" id="CP032125">
    <property type="protein sequence ID" value="AXX96634.1"/>
    <property type="molecule type" value="Genomic_DNA"/>
</dbReference>
<evidence type="ECO:0000256" key="1">
    <source>
        <dbReference type="ARBA" id="ARBA00023002"/>
    </source>
</evidence>
<dbReference type="Gene3D" id="3.40.50.720">
    <property type="entry name" value="NAD(P)-binding Rossmann-like Domain"/>
    <property type="match status" value="1"/>
</dbReference>
<reference evidence="3 4" key="1">
    <citation type="submission" date="2018-09" db="EMBL/GenBank/DDBJ databases">
        <title>Profundibacter amoris BAR1 gen. nov., sp. nov., a new member of the Roseobacter clade isolated at Lokis Castle Vent Field on the Arctic Mid-Oceanic Ridge.</title>
        <authorList>
            <person name="Le Moine Bauer S."/>
            <person name="Sjoeberg A.G."/>
            <person name="L'Haridon S."/>
            <person name="Stokke R."/>
            <person name="Roalkvam I."/>
            <person name="Steen I.H."/>
            <person name="Dahle H."/>
        </authorList>
    </citation>
    <scope>NUCLEOTIDE SEQUENCE [LARGE SCALE GENOMIC DNA]</scope>
    <source>
        <strain evidence="3 4">BAR1</strain>
    </source>
</reference>
<organism evidence="3 4">
    <name type="scientific">Profundibacter amoris</name>
    <dbReference type="NCBI Taxonomy" id="2171755"/>
    <lineage>
        <taxon>Bacteria</taxon>
        <taxon>Pseudomonadati</taxon>
        <taxon>Pseudomonadota</taxon>
        <taxon>Alphaproteobacteria</taxon>
        <taxon>Rhodobacterales</taxon>
        <taxon>Paracoccaceae</taxon>
        <taxon>Profundibacter</taxon>
    </lineage>
</organism>
<dbReference type="Pfam" id="PF03807">
    <property type="entry name" value="F420_oxidored"/>
    <property type="match status" value="1"/>
</dbReference>
<evidence type="ECO:0000313" key="3">
    <source>
        <dbReference type="EMBL" id="AXX96634.1"/>
    </source>
</evidence>
<dbReference type="InterPro" id="IPR051267">
    <property type="entry name" value="STEAP_metalloreductase"/>
</dbReference>
<gene>
    <name evidence="3" type="ORF">BAR1_00980</name>
</gene>
<dbReference type="SUPFAM" id="SSF51735">
    <property type="entry name" value="NAD(P)-binding Rossmann-fold domains"/>
    <property type="match status" value="1"/>
</dbReference>
<accession>A0A347UCQ6</accession>
<dbReference type="OrthoDB" id="5524287at2"/>
<dbReference type="InterPro" id="IPR028939">
    <property type="entry name" value="P5C_Rdtase_cat_N"/>
</dbReference>
<proteinExistence type="predicted"/>
<sequence>MNIAIIGPGNMGLGLARLFAAKGQNVALAHKDVEVAERLAAEIGSKVQGKTIADAVSGADIVILATPYDAAAAAIKEAGDMTGKILVDITNPITPDYMALTIGHTTSAAEEIAKLAPGTHVVKAFNTVFWQALPFEVRQGNPAVQVLLAGDDADAKKTVADMVTDLEFEAIDAGPLANARFIEPVGEMNIHFGYALGWGTEISPAWVRLS</sequence>
<dbReference type="RefSeq" id="WP_118941292.1">
    <property type="nucleotide sequence ID" value="NZ_CP032125.1"/>
</dbReference>
<dbReference type="PANTHER" id="PTHR14239:SF10">
    <property type="entry name" value="REDUCTASE"/>
    <property type="match status" value="1"/>
</dbReference>
<dbReference type="PANTHER" id="PTHR14239">
    <property type="entry name" value="DUDULIN-RELATED"/>
    <property type="match status" value="1"/>
</dbReference>
<evidence type="ECO:0000259" key="2">
    <source>
        <dbReference type="Pfam" id="PF03807"/>
    </source>
</evidence>
<protein>
    <submittedName>
        <fullName evidence="3">NADPH-dependent F420 reductase</fullName>
    </submittedName>
</protein>
<dbReference type="AlphaFoldDB" id="A0A347UCQ6"/>
<name>A0A347UCQ6_9RHOB</name>
<dbReference type="InterPro" id="IPR036291">
    <property type="entry name" value="NAD(P)-bd_dom_sf"/>
</dbReference>
<evidence type="ECO:0000313" key="4">
    <source>
        <dbReference type="Proteomes" id="UP000261704"/>
    </source>
</evidence>